<accession>A0AAD1ZM43</accession>
<comment type="similarity">
    <text evidence="1">Belongs to the QWRF family.</text>
</comment>
<feature type="compositionally biased region" description="Polar residues" evidence="2">
    <location>
        <begin position="303"/>
        <end position="313"/>
    </location>
</feature>
<organism evidence="3 4">
    <name type="scientific">Fraxinus pennsylvanica</name>
    <dbReference type="NCBI Taxonomy" id="56036"/>
    <lineage>
        <taxon>Eukaryota</taxon>
        <taxon>Viridiplantae</taxon>
        <taxon>Streptophyta</taxon>
        <taxon>Embryophyta</taxon>
        <taxon>Tracheophyta</taxon>
        <taxon>Spermatophyta</taxon>
        <taxon>Magnoliopsida</taxon>
        <taxon>eudicotyledons</taxon>
        <taxon>Gunneridae</taxon>
        <taxon>Pentapetalae</taxon>
        <taxon>asterids</taxon>
        <taxon>lamiids</taxon>
        <taxon>Lamiales</taxon>
        <taxon>Oleaceae</taxon>
        <taxon>Oleeae</taxon>
        <taxon>Fraxinus</taxon>
    </lineage>
</organism>
<dbReference type="GO" id="GO:0005880">
    <property type="term" value="C:nuclear microtubule"/>
    <property type="evidence" value="ECO:0007669"/>
    <property type="project" value="TreeGrafter"/>
</dbReference>
<feature type="region of interest" description="Disordered" evidence="2">
    <location>
        <begin position="251"/>
        <end position="322"/>
    </location>
</feature>
<keyword evidence="4" id="KW-1185">Reference proteome</keyword>
<feature type="region of interest" description="Disordered" evidence="2">
    <location>
        <begin position="1"/>
        <end position="112"/>
    </location>
</feature>
<dbReference type="GO" id="GO:0051225">
    <property type="term" value="P:spindle assembly"/>
    <property type="evidence" value="ECO:0007669"/>
    <property type="project" value="TreeGrafter"/>
</dbReference>
<evidence type="ECO:0000256" key="2">
    <source>
        <dbReference type="SAM" id="MobiDB-lite"/>
    </source>
</evidence>
<sequence length="560" mass="62559">MDVFDRTSKPKKPNSRQVKSRFLSPNSISSPEIGFQSPNNTLSPLRQNARSSTDSRKHKSLEKSGFLRGLWPSSTLSPPSKSKLDTLADHLGNDRIKDLKERKNNEQSDDSMFLNRQRSCTEFSRFENHQKKIAKENHKSGFGGSMRYTGRLKFTGRSTNSSSSKNSTSVDEQNDYIAPGRFSVDETSLRRKTFSDTQDSDSEYSDICSGRSLDVGQNFPASYMGSTASSRKHGIAVASKYMNDSFSRSRRWSADSGIQKPISSSDNSPKRLTSKNSMKKNSSKWELSPGHPSSPVMLDDNKGNITGIWNSKPPSSPSRAKGVGSLLSMGIELLKGKKSSPNTSSPLGPGSSDSVHQLRLLHNRLMQWRYSNARAETVNGNIIKKVESNLLYAWDGLIKLQHSVIQKKLQLQKEKLEMKLYYILQSQITVLETWGNMERDHISAVSTTKHYLHSVVCRMPLVEGAKVEPLSASIAIRHASDVSAFINLMLTKSAPTVETTSGALVELARVVTQERLLLQECLELLKTISTLQIKERTLKCSIMQIKSFQSQHYQQEVIST</sequence>
<dbReference type="InterPro" id="IPR007573">
    <property type="entry name" value="QWRF"/>
</dbReference>
<evidence type="ECO:0000313" key="3">
    <source>
        <dbReference type="EMBL" id="CAI9770331.1"/>
    </source>
</evidence>
<dbReference type="EMBL" id="OU503045">
    <property type="protein sequence ID" value="CAI9770331.1"/>
    <property type="molecule type" value="Genomic_DNA"/>
</dbReference>
<dbReference type="GO" id="GO:0005737">
    <property type="term" value="C:cytoplasm"/>
    <property type="evidence" value="ECO:0007669"/>
    <property type="project" value="TreeGrafter"/>
</dbReference>
<feature type="compositionally biased region" description="Basic and acidic residues" evidence="2">
    <location>
        <begin position="82"/>
        <end position="106"/>
    </location>
</feature>
<dbReference type="AlphaFoldDB" id="A0AAD1ZM43"/>
<dbReference type="PANTHER" id="PTHR31807:SF31">
    <property type="entry name" value="QWRF MOTIF PROTEIN (DUF566)-RELATED"/>
    <property type="match status" value="1"/>
</dbReference>
<feature type="compositionally biased region" description="Polar residues" evidence="2">
    <location>
        <begin position="23"/>
        <end position="52"/>
    </location>
</feature>
<evidence type="ECO:0000256" key="1">
    <source>
        <dbReference type="ARBA" id="ARBA00010016"/>
    </source>
</evidence>
<protein>
    <recommendedName>
        <fullName evidence="5">QWRF motif-containing protein 3</fullName>
    </recommendedName>
</protein>
<feature type="region of interest" description="Disordered" evidence="2">
    <location>
        <begin position="154"/>
        <end position="209"/>
    </location>
</feature>
<name>A0AAD1ZM43_9LAMI</name>
<feature type="compositionally biased region" description="Polar residues" evidence="2">
    <location>
        <begin position="261"/>
        <end position="271"/>
    </location>
</feature>
<dbReference type="GO" id="GO:0008017">
    <property type="term" value="F:microtubule binding"/>
    <property type="evidence" value="ECO:0007669"/>
    <property type="project" value="TreeGrafter"/>
</dbReference>
<proteinExistence type="inferred from homology"/>
<gene>
    <name evidence="3" type="ORF">FPE_LOCUS17632</name>
</gene>
<feature type="compositionally biased region" description="Low complexity" evidence="2">
    <location>
        <begin position="72"/>
        <end position="81"/>
    </location>
</feature>
<feature type="compositionally biased region" description="Low complexity" evidence="2">
    <location>
        <begin position="158"/>
        <end position="169"/>
    </location>
</feature>
<reference evidence="3" key="1">
    <citation type="submission" date="2023-05" db="EMBL/GenBank/DDBJ databases">
        <authorList>
            <person name="Huff M."/>
        </authorList>
    </citation>
    <scope>NUCLEOTIDE SEQUENCE</scope>
</reference>
<dbReference type="Pfam" id="PF04484">
    <property type="entry name" value="QWRF"/>
    <property type="match status" value="1"/>
</dbReference>
<dbReference type="PANTHER" id="PTHR31807">
    <property type="entry name" value="AUGMIN FAMILY MEMBER"/>
    <property type="match status" value="1"/>
</dbReference>
<evidence type="ECO:0000313" key="4">
    <source>
        <dbReference type="Proteomes" id="UP000834106"/>
    </source>
</evidence>
<evidence type="ECO:0008006" key="5">
    <source>
        <dbReference type="Google" id="ProtNLM"/>
    </source>
</evidence>
<dbReference type="Proteomes" id="UP000834106">
    <property type="component" value="Chromosome 10"/>
</dbReference>